<dbReference type="CDD" id="cd00859">
    <property type="entry name" value="HisRS_anticodon"/>
    <property type="match status" value="1"/>
</dbReference>
<evidence type="ECO:0000313" key="12">
    <source>
        <dbReference type="Proteomes" id="UP000033854"/>
    </source>
</evidence>
<comment type="caution">
    <text evidence="11">The sequence shown here is derived from an EMBL/GenBank/DDBJ whole genome shotgun (WGS) entry which is preliminary data.</text>
</comment>
<comment type="similarity">
    <text evidence="1 8">Belongs to the class-II aminoacyl-tRNA synthetase family.</text>
</comment>
<evidence type="ECO:0000256" key="3">
    <source>
        <dbReference type="ARBA" id="ARBA00022741"/>
    </source>
</evidence>
<evidence type="ECO:0000256" key="6">
    <source>
        <dbReference type="ARBA" id="ARBA00023146"/>
    </source>
</evidence>
<dbReference type="InterPro" id="IPR004154">
    <property type="entry name" value="Anticodon-bd"/>
</dbReference>
<accession>A0A0G1BZK4</accession>
<feature type="binding site" evidence="9">
    <location>
        <position position="276"/>
    </location>
    <ligand>
        <name>L-histidine</name>
        <dbReference type="ChEBI" id="CHEBI:57595"/>
    </ligand>
</feature>
<comment type="subunit">
    <text evidence="8">Homodimer.</text>
</comment>
<dbReference type="PATRIC" id="fig|1618378.3.peg.483"/>
<name>A0A0G1BZK4_9BACT</name>
<dbReference type="GO" id="GO:0005524">
    <property type="term" value="F:ATP binding"/>
    <property type="evidence" value="ECO:0007669"/>
    <property type="project" value="UniProtKB-UniRule"/>
</dbReference>
<keyword evidence="8" id="KW-0963">Cytoplasm</keyword>
<dbReference type="AlphaFoldDB" id="A0A0G1BZK4"/>
<organism evidence="11 12">
    <name type="scientific">Candidatus Collierbacteria bacterium GW2011_GWA2_42_17</name>
    <dbReference type="NCBI Taxonomy" id="1618378"/>
    <lineage>
        <taxon>Bacteria</taxon>
        <taxon>Candidatus Collieribacteriota</taxon>
    </lineage>
</organism>
<reference evidence="11 12" key="1">
    <citation type="journal article" date="2015" name="Nature">
        <title>rRNA introns, odd ribosomes, and small enigmatic genomes across a large radiation of phyla.</title>
        <authorList>
            <person name="Brown C.T."/>
            <person name="Hug L.A."/>
            <person name="Thomas B.C."/>
            <person name="Sharon I."/>
            <person name="Castelle C.J."/>
            <person name="Singh A."/>
            <person name="Wilkins M.J."/>
            <person name="Williams K.H."/>
            <person name="Banfield J.F."/>
        </authorList>
    </citation>
    <scope>NUCLEOTIDE SEQUENCE [LARGE SCALE GENOMIC DNA]</scope>
</reference>
<dbReference type="SUPFAM" id="SSF55681">
    <property type="entry name" value="Class II aaRS and biotin synthetases"/>
    <property type="match status" value="1"/>
</dbReference>
<feature type="binding site" evidence="9">
    <location>
        <position position="110"/>
    </location>
    <ligand>
        <name>L-histidine</name>
        <dbReference type="ChEBI" id="CHEBI:57595"/>
    </ligand>
</feature>
<feature type="binding site" evidence="9">
    <location>
        <begin position="80"/>
        <end position="82"/>
    </location>
    <ligand>
        <name>L-histidine</name>
        <dbReference type="ChEBI" id="CHEBI:57595"/>
    </ligand>
</feature>
<dbReference type="HAMAP" id="MF_00127">
    <property type="entry name" value="His_tRNA_synth"/>
    <property type="match status" value="1"/>
</dbReference>
<dbReference type="InterPro" id="IPR036621">
    <property type="entry name" value="Anticodon-bd_dom_sf"/>
</dbReference>
<keyword evidence="3 8" id="KW-0547">Nucleotide-binding</keyword>
<gene>
    <name evidence="8" type="primary">hisS</name>
    <name evidence="11" type="ORF">UV06_C0004G0008</name>
</gene>
<keyword evidence="2 8" id="KW-0436">Ligase</keyword>
<protein>
    <recommendedName>
        <fullName evidence="8">Histidine--tRNA ligase</fullName>
        <ecNumber evidence="8">6.1.1.21</ecNumber>
    </recommendedName>
    <alternativeName>
        <fullName evidence="8">Histidyl-tRNA synthetase</fullName>
        <shortName evidence="8">HisRS</shortName>
    </alternativeName>
</protein>
<dbReference type="InterPro" id="IPR006195">
    <property type="entry name" value="aa-tRNA-synth_II"/>
</dbReference>
<proteinExistence type="inferred from homology"/>
<dbReference type="Gene3D" id="3.40.50.800">
    <property type="entry name" value="Anticodon-binding domain"/>
    <property type="match status" value="1"/>
</dbReference>
<dbReference type="GO" id="GO:0006427">
    <property type="term" value="P:histidyl-tRNA aminoacylation"/>
    <property type="evidence" value="ECO:0007669"/>
    <property type="project" value="UniProtKB-UniRule"/>
</dbReference>
<feature type="binding site" evidence="9">
    <location>
        <position position="124"/>
    </location>
    <ligand>
        <name>L-histidine</name>
        <dbReference type="ChEBI" id="CHEBI:57595"/>
    </ligand>
</feature>
<feature type="binding site" evidence="9">
    <location>
        <position position="128"/>
    </location>
    <ligand>
        <name>L-histidine</name>
        <dbReference type="ChEBI" id="CHEBI:57595"/>
    </ligand>
</feature>
<comment type="catalytic activity">
    <reaction evidence="7 8">
        <text>tRNA(His) + L-histidine + ATP = L-histidyl-tRNA(His) + AMP + diphosphate + H(+)</text>
        <dbReference type="Rhea" id="RHEA:17313"/>
        <dbReference type="Rhea" id="RHEA-COMP:9665"/>
        <dbReference type="Rhea" id="RHEA-COMP:9689"/>
        <dbReference type="ChEBI" id="CHEBI:15378"/>
        <dbReference type="ChEBI" id="CHEBI:30616"/>
        <dbReference type="ChEBI" id="CHEBI:33019"/>
        <dbReference type="ChEBI" id="CHEBI:57595"/>
        <dbReference type="ChEBI" id="CHEBI:78442"/>
        <dbReference type="ChEBI" id="CHEBI:78527"/>
        <dbReference type="ChEBI" id="CHEBI:456215"/>
        <dbReference type="EC" id="6.1.1.21"/>
    </reaction>
</comment>
<dbReference type="PANTHER" id="PTHR11476">
    <property type="entry name" value="HISTIDYL-TRNA SYNTHETASE"/>
    <property type="match status" value="1"/>
</dbReference>
<dbReference type="EC" id="6.1.1.21" evidence="8"/>
<evidence type="ECO:0000256" key="4">
    <source>
        <dbReference type="ARBA" id="ARBA00022840"/>
    </source>
</evidence>
<evidence type="ECO:0000259" key="10">
    <source>
        <dbReference type="PROSITE" id="PS50862"/>
    </source>
</evidence>
<evidence type="ECO:0000256" key="8">
    <source>
        <dbReference type="HAMAP-Rule" id="MF_00127"/>
    </source>
</evidence>
<keyword evidence="5 8" id="KW-0648">Protein biosynthesis</keyword>
<dbReference type="GO" id="GO:0004821">
    <property type="term" value="F:histidine-tRNA ligase activity"/>
    <property type="evidence" value="ECO:0007669"/>
    <property type="project" value="UniProtKB-UniRule"/>
</dbReference>
<evidence type="ECO:0000313" key="11">
    <source>
        <dbReference type="EMBL" id="KKS42873.1"/>
    </source>
</evidence>
<dbReference type="Pfam" id="PF13393">
    <property type="entry name" value="tRNA-synt_His"/>
    <property type="match status" value="1"/>
</dbReference>
<feature type="domain" description="Aminoacyl-transfer RNA synthetases class-II family profile" evidence="10">
    <location>
        <begin position="22"/>
        <end position="346"/>
    </location>
</feature>
<evidence type="ECO:0000256" key="7">
    <source>
        <dbReference type="ARBA" id="ARBA00047639"/>
    </source>
</evidence>
<dbReference type="GO" id="GO:0005737">
    <property type="term" value="C:cytoplasm"/>
    <property type="evidence" value="ECO:0007669"/>
    <property type="project" value="UniProtKB-SubCell"/>
</dbReference>
<dbReference type="Proteomes" id="UP000033854">
    <property type="component" value="Unassembled WGS sequence"/>
</dbReference>
<dbReference type="InterPro" id="IPR004516">
    <property type="entry name" value="HisRS/HisZ"/>
</dbReference>
<keyword evidence="4 8" id="KW-0067">ATP-binding</keyword>
<dbReference type="NCBIfam" id="TIGR00442">
    <property type="entry name" value="hisS"/>
    <property type="match status" value="1"/>
</dbReference>
<dbReference type="CDD" id="cd00773">
    <property type="entry name" value="HisRS-like_core"/>
    <property type="match status" value="1"/>
</dbReference>
<evidence type="ECO:0000256" key="1">
    <source>
        <dbReference type="ARBA" id="ARBA00008226"/>
    </source>
</evidence>
<dbReference type="PIRSF" id="PIRSF001549">
    <property type="entry name" value="His-tRNA_synth"/>
    <property type="match status" value="1"/>
</dbReference>
<evidence type="ECO:0000256" key="9">
    <source>
        <dbReference type="PIRSR" id="PIRSR001549-1"/>
    </source>
</evidence>
<dbReference type="InterPro" id="IPR041715">
    <property type="entry name" value="HisRS-like_core"/>
</dbReference>
<dbReference type="PANTHER" id="PTHR11476:SF7">
    <property type="entry name" value="HISTIDINE--TRNA LIGASE"/>
    <property type="match status" value="1"/>
</dbReference>
<dbReference type="Pfam" id="PF03129">
    <property type="entry name" value="HGTP_anticodon"/>
    <property type="match status" value="1"/>
</dbReference>
<dbReference type="InterPro" id="IPR015807">
    <property type="entry name" value="His-tRNA-ligase"/>
</dbReference>
<dbReference type="PROSITE" id="PS50862">
    <property type="entry name" value="AA_TRNA_LIGASE_II"/>
    <property type="match status" value="1"/>
</dbReference>
<dbReference type="EMBL" id="LCDA01000004">
    <property type="protein sequence ID" value="KKS42873.1"/>
    <property type="molecule type" value="Genomic_DNA"/>
</dbReference>
<dbReference type="SUPFAM" id="SSF52954">
    <property type="entry name" value="Class II aaRS ABD-related"/>
    <property type="match status" value="1"/>
</dbReference>
<sequence>MAKVTPRIQAGFMELLPAQQILFNKMMKTISETFEEFGYAPLDTPLVENAEILFAQIGDDTKKEIYRFSKGDDDLGLRFDLTVPLARYVAMYGNSLTFPFRRYQIGKAYRGERPQKGRFREFYQADIDIVGSGSLSLVNDAEIPAVINRVFEKLQLGDFVIRMSNRKILSGLMEEYGVGEKKDEVLRVVDKLEKVGWETAKQMLIDLEIKVGEAEKILEFVKTSGSNAKILEILNKMEIKSELFKMGVSELAEVVEKTIKFGVNEKNLQIDLAIARGLSYYTGTVYETKLLDERVKGSVCGGGRYDDLAESFSNQSFPGVGVSIGLTRLFSQLLDVGVIKATRATPAKVLVIPMEANMSFALEVAGELRELGVPTELYTEDDKFKKKLMYANKIGVPYVAIIGEDEVAKKKVSLKNMTTGKQELLEVKMVAEKI</sequence>
<dbReference type="Gene3D" id="3.30.930.10">
    <property type="entry name" value="Bira Bifunctional Protein, Domain 2"/>
    <property type="match status" value="1"/>
</dbReference>
<evidence type="ECO:0000256" key="5">
    <source>
        <dbReference type="ARBA" id="ARBA00022917"/>
    </source>
</evidence>
<comment type="subcellular location">
    <subcellularLocation>
        <location evidence="8">Cytoplasm</location>
    </subcellularLocation>
</comment>
<feature type="binding site" evidence="9">
    <location>
        <begin position="280"/>
        <end position="281"/>
    </location>
    <ligand>
        <name>L-histidine</name>
        <dbReference type="ChEBI" id="CHEBI:57595"/>
    </ligand>
</feature>
<keyword evidence="6 8" id="KW-0030">Aminoacyl-tRNA synthetase</keyword>
<dbReference type="InterPro" id="IPR045864">
    <property type="entry name" value="aa-tRNA-synth_II/BPL/LPL"/>
</dbReference>
<dbReference type="InterPro" id="IPR033656">
    <property type="entry name" value="HisRS_anticodon"/>
</dbReference>
<evidence type="ECO:0000256" key="2">
    <source>
        <dbReference type="ARBA" id="ARBA00022598"/>
    </source>
</evidence>